<dbReference type="AlphaFoldDB" id="A0A2D1U371"/>
<sequence>MFGSNTLEIAIGIILLFFLVSTLCTAIREGIEAKLKTRAAYLEQGIRELLNDFTGTGMAKSLYDHPLISGLFNGAYKTLAKGDETTLKRPDLLAGGKDLPSYIPSKNFARALMDIATRGKDMGAVNLNEPSNTITIDNIRNNISNLGNPQIERAILNALDLAQGDLLAAETNIENWFNSSMDRISGWYKRSTQWIVFWIALSVAVVMNINVFTVVDYLSKNDTSRKMLVQRAGVLTKDSTMLKMDYIEADKALKDLKLPIGWSNDDSYRINHTERSGIWNNFLGPVLGWLITALAATMGAPYWFDLLNKFMVIRSTVKPNEKSGEEPSQDLKGKKSDIVFVTPPPNSPTNSVMDNAENELDCCSEPFNEDTPDQELPVAKGGVAL</sequence>
<evidence type="ECO:0000313" key="3">
    <source>
        <dbReference type="EMBL" id="ATP56072.1"/>
    </source>
</evidence>
<reference evidence="3 4" key="1">
    <citation type="submission" date="2017-10" db="EMBL/GenBank/DDBJ databases">
        <title>Whole genome of Pedobacter ginsengisoli T01R-27 isolated from tomato rhizosphere.</title>
        <authorList>
            <person name="Weon H.-Y."/>
            <person name="Lee S.A."/>
            <person name="Sang M.K."/>
            <person name="Song J."/>
        </authorList>
    </citation>
    <scope>NUCLEOTIDE SEQUENCE [LARGE SCALE GENOMIC DNA]</scope>
    <source>
        <strain evidence="3 4">T01R-27</strain>
    </source>
</reference>
<protein>
    <submittedName>
        <fullName evidence="3">Uncharacterized protein</fullName>
    </submittedName>
</protein>
<feature type="compositionally biased region" description="Acidic residues" evidence="1">
    <location>
        <begin position="356"/>
        <end position="373"/>
    </location>
</feature>
<organism evidence="3 4">
    <name type="scientific">Pedobacter ginsengisoli</name>
    <dbReference type="NCBI Taxonomy" id="363852"/>
    <lineage>
        <taxon>Bacteria</taxon>
        <taxon>Pseudomonadati</taxon>
        <taxon>Bacteroidota</taxon>
        <taxon>Sphingobacteriia</taxon>
        <taxon>Sphingobacteriales</taxon>
        <taxon>Sphingobacteriaceae</taxon>
        <taxon>Pedobacter</taxon>
    </lineage>
</organism>
<dbReference type="RefSeq" id="WP_099438014.1">
    <property type="nucleotide sequence ID" value="NZ_CP024091.1"/>
</dbReference>
<accession>A0A2D1U371</accession>
<dbReference type="EMBL" id="CP024091">
    <property type="protein sequence ID" value="ATP56072.1"/>
    <property type="molecule type" value="Genomic_DNA"/>
</dbReference>
<feature type="compositionally biased region" description="Basic and acidic residues" evidence="1">
    <location>
        <begin position="319"/>
        <end position="337"/>
    </location>
</feature>
<gene>
    <name evidence="3" type="ORF">CPT03_06160</name>
</gene>
<dbReference type="Proteomes" id="UP000223749">
    <property type="component" value="Chromosome"/>
</dbReference>
<feature type="region of interest" description="Disordered" evidence="1">
    <location>
        <begin position="319"/>
        <end position="385"/>
    </location>
</feature>
<evidence type="ECO:0000256" key="2">
    <source>
        <dbReference type="SAM" id="Phobius"/>
    </source>
</evidence>
<dbReference type="OrthoDB" id="6286374at2"/>
<proteinExistence type="predicted"/>
<evidence type="ECO:0000313" key="4">
    <source>
        <dbReference type="Proteomes" id="UP000223749"/>
    </source>
</evidence>
<feature type="transmembrane region" description="Helical" evidence="2">
    <location>
        <begin position="195"/>
        <end position="218"/>
    </location>
</feature>
<feature type="transmembrane region" description="Helical" evidence="2">
    <location>
        <begin position="6"/>
        <end position="27"/>
    </location>
</feature>
<keyword evidence="2" id="KW-0472">Membrane</keyword>
<evidence type="ECO:0000256" key="1">
    <source>
        <dbReference type="SAM" id="MobiDB-lite"/>
    </source>
</evidence>
<keyword evidence="4" id="KW-1185">Reference proteome</keyword>
<name>A0A2D1U371_9SPHI</name>
<feature type="transmembrane region" description="Helical" evidence="2">
    <location>
        <begin position="286"/>
        <end position="304"/>
    </location>
</feature>
<keyword evidence="2" id="KW-0812">Transmembrane</keyword>
<dbReference type="KEGG" id="pgs:CPT03_06160"/>
<keyword evidence="2" id="KW-1133">Transmembrane helix</keyword>